<protein>
    <recommendedName>
        <fullName evidence="1">Endoplasmic reticulum transmembrane protein</fullName>
    </recommendedName>
</protein>
<evidence type="ECO:0000313" key="2">
    <source>
        <dbReference type="EMBL" id="KAL0481963.1"/>
    </source>
</evidence>
<dbReference type="GO" id="GO:0006886">
    <property type="term" value="P:intracellular protein transport"/>
    <property type="evidence" value="ECO:0007669"/>
    <property type="project" value="UniProtKB-UniRule"/>
</dbReference>
<dbReference type="EMBL" id="JAOPGA020000950">
    <property type="protein sequence ID" value="KAL0483329.1"/>
    <property type="molecule type" value="Genomic_DNA"/>
</dbReference>
<evidence type="ECO:0000256" key="1">
    <source>
        <dbReference type="RuleBase" id="RU367026"/>
    </source>
</evidence>
<dbReference type="InterPro" id="IPR008417">
    <property type="entry name" value="BAP29/BAP31"/>
</dbReference>
<reference evidence="3 4" key="1">
    <citation type="submission" date="2024-03" db="EMBL/GenBank/DDBJ databases">
        <title>The Acrasis kona genome and developmental transcriptomes reveal deep origins of eukaryotic multicellular pathways.</title>
        <authorList>
            <person name="Sheikh S."/>
            <person name="Fu C.-J."/>
            <person name="Brown M.W."/>
            <person name="Baldauf S.L."/>
        </authorList>
    </citation>
    <scope>NUCLEOTIDE SEQUENCE [LARGE SCALE GENOMIC DNA]</scope>
    <source>
        <strain evidence="3 4">ATCC MYA-3509</strain>
    </source>
</reference>
<keyword evidence="1" id="KW-0812">Transmembrane</keyword>
<feature type="transmembrane region" description="Helical" evidence="1">
    <location>
        <begin position="96"/>
        <end position="116"/>
    </location>
</feature>
<keyword evidence="1" id="KW-0653">Protein transport</keyword>
<accession>A0AAW2Z343</accession>
<dbReference type="EMBL" id="JAOPGA020000801">
    <property type="protein sequence ID" value="KAL0481963.1"/>
    <property type="molecule type" value="Genomic_DNA"/>
</dbReference>
<dbReference type="GO" id="GO:0005789">
    <property type="term" value="C:endoplasmic reticulum membrane"/>
    <property type="evidence" value="ECO:0007669"/>
    <property type="project" value="UniProtKB-SubCell"/>
</dbReference>
<keyword evidence="1" id="KW-0813">Transport</keyword>
<comment type="function">
    <text evidence="1">May play a role in anterograde transport of membrane proteins from the endoplasmic reticulum to the Golgi.</text>
</comment>
<dbReference type="AlphaFoldDB" id="A0AAW2Z343"/>
<feature type="transmembrane region" description="Helical" evidence="1">
    <location>
        <begin position="44"/>
        <end position="63"/>
    </location>
</feature>
<dbReference type="PANTHER" id="PTHR12701">
    <property type="entry name" value="BCR-ASSOCIATED PROTEIN, BAP"/>
    <property type="match status" value="1"/>
</dbReference>
<dbReference type="PANTHER" id="PTHR12701:SF20">
    <property type="entry name" value="ENDOPLASMIC RETICULUM TRANSMEMBRANE PROTEIN"/>
    <property type="match status" value="1"/>
</dbReference>
<keyword evidence="1" id="KW-1133">Transmembrane helix</keyword>
<sequence>MISVWFLAVLIVAAEVLLLTVLLFPMPAKIVRLTTDYLLKIRHFFLAPALIFLLAGYNAYLGFTKETSATTQGQTDVSSALHFQNLLKNSRHQRNFYISFAGLLLSIMLYFLIGLVNESSKLRMRELDLKKVTALKATNNIQRAEEKKHNLPPTTVKELEKEFPQ</sequence>
<comment type="subcellular location">
    <subcellularLocation>
        <location evidence="1">Endoplasmic reticulum membrane</location>
        <topology evidence="1">Multi-pass membrane protein</topology>
    </subcellularLocation>
</comment>
<proteinExistence type="inferred from homology"/>
<name>A0AAW2Z343_9EUKA</name>
<dbReference type="GO" id="GO:0070973">
    <property type="term" value="P:protein localization to endoplasmic reticulum exit site"/>
    <property type="evidence" value="ECO:0007669"/>
    <property type="project" value="UniProtKB-UniRule"/>
</dbReference>
<keyword evidence="1" id="KW-0256">Endoplasmic reticulum</keyword>
<organism evidence="3 4">
    <name type="scientific">Acrasis kona</name>
    <dbReference type="NCBI Taxonomy" id="1008807"/>
    <lineage>
        <taxon>Eukaryota</taxon>
        <taxon>Discoba</taxon>
        <taxon>Heterolobosea</taxon>
        <taxon>Tetramitia</taxon>
        <taxon>Eutetramitia</taxon>
        <taxon>Acrasidae</taxon>
        <taxon>Acrasis</taxon>
    </lineage>
</organism>
<keyword evidence="1" id="KW-0472">Membrane</keyword>
<comment type="similarity">
    <text evidence="1">Belongs to the BCAP29/BCAP31 family.</text>
</comment>
<feature type="transmembrane region" description="Helical" evidence="1">
    <location>
        <begin position="6"/>
        <end position="24"/>
    </location>
</feature>
<evidence type="ECO:0000313" key="3">
    <source>
        <dbReference type="EMBL" id="KAL0483329.1"/>
    </source>
</evidence>
<gene>
    <name evidence="3" type="ORF">AKO1_014715</name>
    <name evidence="2" type="ORF">AKO1_015039</name>
</gene>
<keyword evidence="1" id="KW-0931">ER-Golgi transport</keyword>
<dbReference type="Proteomes" id="UP001431209">
    <property type="component" value="Unassembled WGS sequence"/>
</dbReference>
<comment type="caution">
    <text evidence="3">The sequence shown here is derived from an EMBL/GenBank/DDBJ whole genome shotgun (WGS) entry which is preliminary data.</text>
</comment>
<keyword evidence="4" id="KW-1185">Reference proteome</keyword>
<dbReference type="GO" id="GO:0006888">
    <property type="term" value="P:endoplasmic reticulum to Golgi vesicle-mediated transport"/>
    <property type="evidence" value="ECO:0007669"/>
    <property type="project" value="UniProtKB-UniRule"/>
</dbReference>
<evidence type="ECO:0000313" key="4">
    <source>
        <dbReference type="Proteomes" id="UP001431209"/>
    </source>
</evidence>